<dbReference type="Proteomes" id="UP000001357">
    <property type="component" value="Unassembled WGS sequence"/>
</dbReference>
<dbReference type="EMBL" id="CH991555">
    <property type="protein sequence ID" value="EDQ88334.1"/>
    <property type="molecule type" value="Genomic_DNA"/>
</dbReference>
<gene>
    <name evidence="2" type="ORF">MONBRDRAFT_32878</name>
</gene>
<evidence type="ECO:0000313" key="3">
    <source>
        <dbReference type="Proteomes" id="UP000001357"/>
    </source>
</evidence>
<keyword evidence="3" id="KW-1185">Reference proteome</keyword>
<name>A9V288_MONBE</name>
<evidence type="ECO:0000313" key="2">
    <source>
        <dbReference type="EMBL" id="EDQ88334.1"/>
    </source>
</evidence>
<dbReference type="GeneID" id="5892199"/>
<organism evidence="2 3">
    <name type="scientific">Monosiga brevicollis</name>
    <name type="common">Choanoflagellate</name>
    <dbReference type="NCBI Taxonomy" id="81824"/>
    <lineage>
        <taxon>Eukaryota</taxon>
        <taxon>Choanoflagellata</taxon>
        <taxon>Craspedida</taxon>
        <taxon>Salpingoecidae</taxon>
        <taxon>Monosiga</taxon>
    </lineage>
</organism>
<dbReference type="InParanoid" id="A9V288"/>
<sequence length="146" mass="15836">MLDADVKQLLEKLRSQAVKATEQHSSLAVSVAHLSAAPQVNDAKAGRLQAMLDDVGARTDMEAFSADYIQSRLNFQPGQTEDIHGFLLNAPPRPAADVAASPMVQEDESTPMRLKLKLKPDESAKRPSSAPSTGMVGKIMLKRTKR</sequence>
<dbReference type="KEGG" id="mbr:MONBRDRAFT_32878"/>
<reference evidence="2 3" key="1">
    <citation type="journal article" date="2008" name="Nature">
        <title>The genome of the choanoflagellate Monosiga brevicollis and the origin of metazoans.</title>
        <authorList>
            <consortium name="JGI Sequencing"/>
            <person name="King N."/>
            <person name="Westbrook M.J."/>
            <person name="Young S.L."/>
            <person name="Kuo A."/>
            <person name="Abedin M."/>
            <person name="Chapman J."/>
            <person name="Fairclough S."/>
            <person name="Hellsten U."/>
            <person name="Isogai Y."/>
            <person name="Letunic I."/>
            <person name="Marr M."/>
            <person name="Pincus D."/>
            <person name="Putnam N."/>
            <person name="Rokas A."/>
            <person name="Wright K.J."/>
            <person name="Zuzow R."/>
            <person name="Dirks W."/>
            <person name="Good M."/>
            <person name="Goodstein D."/>
            <person name="Lemons D."/>
            <person name="Li W."/>
            <person name="Lyons J.B."/>
            <person name="Morris A."/>
            <person name="Nichols S."/>
            <person name="Richter D.J."/>
            <person name="Salamov A."/>
            <person name="Bork P."/>
            <person name="Lim W.A."/>
            <person name="Manning G."/>
            <person name="Miller W.T."/>
            <person name="McGinnis W."/>
            <person name="Shapiro H."/>
            <person name="Tjian R."/>
            <person name="Grigoriev I.V."/>
            <person name="Rokhsar D."/>
        </authorList>
    </citation>
    <scope>NUCLEOTIDE SEQUENCE [LARGE SCALE GENOMIC DNA]</scope>
    <source>
        <strain evidence="3">MX1 / ATCC 50154</strain>
    </source>
</reference>
<accession>A9V288</accession>
<feature type="region of interest" description="Disordered" evidence="1">
    <location>
        <begin position="116"/>
        <end position="146"/>
    </location>
</feature>
<dbReference type="AlphaFoldDB" id="A9V288"/>
<protein>
    <submittedName>
        <fullName evidence="2">Uncharacterized protein</fullName>
    </submittedName>
</protein>
<proteinExistence type="predicted"/>
<evidence type="ECO:0000256" key="1">
    <source>
        <dbReference type="SAM" id="MobiDB-lite"/>
    </source>
</evidence>
<dbReference type="RefSeq" id="XP_001746927.1">
    <property type="nucleotide sequence ID" value="XM_001746875.1"/>
</dbReference>